<protein>
    <recommendedName>
        <fullName evidence="3">Gluconate 2-dehydrogenase subunit 3</fullName>
    </recommendedName>
</protein>
<dbReference type="RefSeq" id="WP_075021949.1">
    <property type="nucleotide sequence ID" value="NZ_FOVH01000007.1"/>
</dbReference>
<gene>
    <name evidence="1" type="ORF">SAMN04489713_107146</name>
</gene>
<accession>A0A1I5I739</accession>
<dbReference type="EMBL" id="FOVH01000007">
    <property type="protein sequence ID" value="SFO55936.1"/>
    <property type="molecule type" value="Genomic_DNA"/>
</dbReference>
<dbReference type="InParanoid" id="A0A1I5I739"/>
<dbReference type="AlphaFoldDB" id="A0A1I5I739"/>
<evidence type="ECO:0000313" key="1">
    <source>
        <dbReference type="EMBL" id="SFO55936.1"/>
    </source>
</evidence>
<name>A0A1I5I739_9ACTN</name>
<dbReference type="Proteomes" id="UP000183413">
    <property type="component" value="Unassembled WGS sequence"/>
</dbReference>
<organism evidence="1 2">
    <name type="scientific">Actinomadura madurae</name>
    <dbReference type="NCBI Taxonomy" id="1993"/>
    <lineage>
        <taxon>Bacteria</taxon>
        <taxon>Bacillati</taxon>
        <taxon>Actinomycetota</taxon>
        <taxon>Actinomycetes</taxon>
        <taxon>Streptosporangiales</taxon>
        <taxon>Thermomonosporaceae</taxon>
        <taxon>Actinomadura</taxon>
    </lineage>
</organism>
<keyword evidence="2" id="KW-1185">Reference proteome</keyword>
<proteinExistence type="predicted"/>
<evidence type="ECO:0000313" key="2">
    <source>
        <dbReference type="Proteomes" id="UP000183413"/>
    </source>
</evidence>
<dbReference type="STRING" id="1993.SAMN04489713_107146"/>
<sequence>MTSPGGNVLRLSAPARITPRALTDAELAAARAIADVLVPRAGVHPAATEDPEYDGYLARALAARRDAFETVTAALAEIDTSDPGVLWDQLRAMDEERRDDFQALSAVIVGAWLINPATRERIGYPGQRAVGFPFDAGTEELAGGLLDPVLERGPVGRPAPA</sequence>
<evidence type="ECO:0008006" key="3">
    <source>
        <dbReference type="Google" id="ProtNLM"/>
    </source>
</evidence>
<reference evidence="1 2" key="1">
    <citation type="submission" date="2016-10" db="EMBL/GenBank/DDBJ databases">
        <authorList>
            <person name="de Groot N.N."/>
        </authorList>
    </citation>
    <scope>NUCLEOTIDE SEQUENCE [LARGE SCALE GENOMIC DNA]</scope>
    <source>
        <strain evidence="1 2">DSM 43067</strain>
    </source>
</reference>